<protein>
    <recommendedName>
        <fullName evidence="4">Hexosyltransferase</fullName>
    </recommendedName>
</protein>
<keyword evidence="3" id="KW-1185">Reference proteome</keyword>
<proteinExistence type="predicted"/>
<evidence type="ECO:0000313" key="2">
    <source>
        <dbReference type="EMBL" id="GMH86626.1"/>
    </source>
</evidence>
<sequence>MGLHIAIALLLLLPVLSTELPSPPPAPYSLAFATKGPKPILEPHLFAPATIDFLIVISPSPPPPTYSICYDSLDARGALAASSVGILNGCFEDVQTYSEIILDGIPAGEFLLVAFLRDMETGLKVGEAVSLNFVVRAPRPRDPAGVDGPRRAIVTSSIVYPAHVANNFRPWFDSVVLPRMKEYADRVGADLIVNRELWDECVAEFDEGVGKLVLDSRTCAMKQKLLNLESALREYDRVLLLDDTVLIRGDTPDLFEGVPPEMIGGVSESHVDHTSSRETLEMMCSYYGVKRQGDQDFGTVIINTGVMLLSREHHYEMFFGKGVERKKDGVFDPDVNGYLFGDQGYINAMLQFQVHDWAAQVADLGFRFNYIGSFENVNKHKVAFTAQASYFVHATSGLLLKEMAEGHYELATGHEVVTMRTDYLEGLDSKWKSAGL</sequence>
<evidence type="ECO:0000313" key="3">
    <source>
        <dbReference type="Proteomes" id="UP001165160"/>
    </source>
</evidence>
<gene>
    <name evidence="2" type="ORF">TrVE_jg10690</name>
</gene>
<feature type="signal peptide" evidence="1">
    <location>
        <begin position="1"/>
        <end position="17"/>
    </location>
</feature>
<dbReference type="Gene3D" id="3.90.550.10">
    <property type="entry name" value="Spore Coat Polysaccharide Biosynthesis Protein SpsA, Chain A"/>
    <property type="match status" value="1"/>
</dbReference>
<evidence type="ECO:0008006" key="4">
    <source>
        <dbReference type="Google" id="ProtNLM"/>
    </source>
</evidence>
<dbReference type="InterPro" id="IPR029044">
    <property type="entry name" value="Nucleotide-diphossugar_trans"/>
</dbReference>
<evidence type="ECO:0000256" key="1">
    <source>
        <dbReference type="SAM" id="SignalP"/>
    </source>
</evidence>
<feature type="chain" id="PRO_5040836601" description="Hexosyltransferase" evidence="1">
    <location>
        <begin position="18"/>
        <end position="436"/>
    </location>
</feature>
<dbReference type="SUPFAM" id="SSF53448">
    <property type="entry name" value="Nucleotide-diphospho-sugar transferases"/>
    <property type="match status" value="1"/>
</dbReference>
<organism evidence="2 3">
    <name type="scientific">Triparma verrucosa</name>
    <dbReference type="NCBI Taxonomy" id="1606542"/>
    <lineage>
        <taxon>Eukaryota</taxon>
        <taxon>Sar</taxon>
        <taxon>Stramenopiles</taxon>
        <taxon>Ochrophyta</taxon>
        <taxon>Bolidophyceae</taxon>
        <taxon>Parmales</taxon>
        <taxon>Triparmaceae</taxon>
        <taxon>Triparma</taxon>
    </lineage>
</organism>
<reference evidence="3" key="1">
    <citation type="journal article" date="2023" name="Commun. Biol.">
        <title>Genome analysis of Parmales, the sister group of diatoms, reveals the evolutionary specialization of diatoms from phago-mixotrophs to photoautotrophs.</title>
        <authorList>
            <person name="Ban H."/>
            <person name="Sato S."/>
            <person name="Yoshikawa S."/>
            <person name="Yamada K."/>
            <person name="Nakamura Y."/>
            <person name="Ichinomiya M."/>
            <person name="Sato N."/>
            <person name="Blanc-Mathieu R."/>
            <person name="Endo H."/>
            <person name="Kuwata A."/>
            <person name="Ogata H."/>
        </authorList>
    </citation>
    <scope>NUCLEOTIDE SEQUENCE [LARGE SCALE GENOMIC DNA]</scope>
    <source>
        <strain evidence="3">NIES 3699</strain>
    </source>
</reference>
<accession>A0A9W7BDM1</accession>
<keyword evidence="1" id="KW-0732">Signal</keyword>
<dbReference type="AlphaFoldDB" id="A0A9W7BDM1"/>
<dbReference type="EMBL" id="BRXX01000062">
    <property type="protein sequence ID" value="GMH86626.1"/>
    <property type="molecule type" value="Genomic_DNA"/>
</dbReference>
<comment type="caution">
    <text evidence="2">The sequence shown here is derived from an EMBL/GenBank/DDBJ whole genome shotgun (WGS) entry which is preliminary data.</text>
</comment>
<name>A0A9W7BDM1_9STRA</name>
<dbReference type="Proteomes" id="UP001165160">
    <property type="component" value="Unassembled WGS sequence"/>
</dbReference>